<organism evidence="1 2">
    <name type="scientific">Populus trichocarpa</name>
    <name type="common">Western balsam poplar</name>
    <name type="synonym">Populus balsamifera subsp. trichocarpa</name>
    <dbReference type="NCBI Taxonomy" id="3694"/>
    <lineage>
        <taxon>Eukaryota</taxon>
        <taxon>Viridiplantae</taxon>
        <taxon>Streptophyta</taxon>
        <taxon>Embryophyta</taxon>
        <taxon>Tracheophyta</taxon>
        <taxon>Spermatophyta</taxon>
        <taxon>Magnoliopsida</taxon>
        <taxon>eudicotyledons</taxon>
        <taxon>Gunneridae</taxon>
        <taxon>Pentapetalae</taxon>
        <taxon>rosids</taxon>
        <taxon>fabids</taxon>
        <taxon>Malpighiales</taxon>
        <taxon>Salicaceae</taxon>
        <taxon>Saliceae</taxon>
        <taxon>Populus</taxon>
    </lineage>
</organism>
<reference evidence="1 2" key="1">
    <citation type="journal article" date="2006" name="Science">
        <title>The genome of black cottonwood, Populus trichocarpa (Torr. &amp; Gray).</title>
        <authorList>
            <person name="Tuskan G.A."/>
            <person name="Difazio S."/>
            <person name="Jansson S."/>
            <person name="Bohlmann J."/>
            <person name="Grigoriev I."/>
            <person name="Hellsten U."/>
            <person name="Putnam N."/>
            <person name="Ralph S."/>
            <person name="Rombauts S."/>
            <person name="Salamov A."/>
            <person name="Schein J."/>
            <person name="Sterck L."/>
            <person name="Aerts A."/>
            <person name="Bhalerao R.R."/>
            <person name="Bhalerao R.P."/>
            <person name="Blaudez D."/>
            <person name="Boerjan W."/>
            <person name="Brun A."/>
            <person name="Brunner A."/>
            <person name="Busov V."/>
            <person name="Campbell M."/>
            <person name="Carlson J."/>
            <person name="Chalot M."/>
            <person name="Chapman J."/>
            <person name="Chen G.L."/>
            <person name="Cooper D."/>
            <person name="Coutinho P.M."/>
            <person name="Couturier J."/>
            <person name="Covert S."/>
            <person name="Cronk Q."/>
            <person name="Cunningham R."/>
            <person name="Davis J."/>
            <person name="Degroeve S."/>
            <person name="Dejardin A."/>
            <person name="Depamphilis C."/>
            <person name="Detter J."/>
            <person name="Dirks B."/>
            <person name="Dubchak I."/>
            <person name="Duplessis S."/>
            <person name="Ehlting J."/>
            <person name="Ellis B."/>
            <person name="Gendler K."/>
            <person name="Goodstein D."/>
            <person name="Gribskov M."/>
            <person name="Grimwood J."/>
            <person name="Groover A."/>
            <person name="Gunter L."/>
            <person name="Hamberger B."/>
            <person name="Heinze B."/>
            <person name="Helariutta Y."/>
            <person name="Henrissat B."/>
            <person name="Holligan D."/>
            <person name="Holt R."/>
            <person name="Huang W."/>
            <person name="Islam-Faridi N."/>
            <person name="Jones S."/>
            <person name="Jones-Rhoades M."/>
            <person name="Jorgensen R."/>
            <person name="Joshi C."/>
            <person name="Kangasjarvi J."/>
            <person name="Karlsson J."/>
            <person name="Kelleher C."/>
            <person name="Kirkpatrick R."/>
            <person name="Kirst M."/>
            <person name="Kohler A."/>
            <person name="Kalluri U."/>
            <person name="Larimer F."/>
            <person name="Leebens-Mack J."/>
            <person name="Leple J.C."/>
            <person name="Locascio P."/>
            <person name="Lou Y."/>
            <person name="Lucas S."/>
            <person name="Martin F."/>
            <person name="Montanini B."/>
            <person name="Napoli C."/>
            <person name="Nelson D.R."/>
            <person name="Nelson C."/>
            <person name="Nieminen K."/>
            <person name="Nilsson O."/>
            <person name="Pereda V."/>
            <person name="Peter G."/>
            <person name="Philippe R."/>
            <person name="Pilate G."/>
            <person name="Poliakov A."/>
            <person name="Razumovskaya J."/>
            <person name="Richardson P."/>
            <person name="Rinaldi C."/>
            <person name="Ritland K."/>
            <person name="Rouze P."/>
            <person name="Ryaboy D."/>
            <person name="Schmutz J."/>
            <person name="Schrader J."/>
            <person name="Segerman B."/>
            <person name="Shin H."/>
            <person name="Siddiqui A."/>
            <person name="Sterky F."/>
            <person name="Terry A."/>
            <person name="Tsai C.J."/>
            <person name="Uberbacher E."/>
            <person name="Unneberg P."/>
            <person name="Vahala J."/>
            <person name="Wall K."/>
            <person name="Wessler S."/>
            <person name="Yang G."/>
            <person name="Yin T."/>
            <person name="Douglas C."/>
            <person name="Marra M."/>
            <person name="Sandberg G."/>
            <person name="Van de Peer Y."/>
            <person name="Rokhsar D."/>
        </authorList>
    </citation>
    <scope>NUCLEOTIDE SEQUENCE [LARGE SCALE GENOMIC DNA]</scope>
    <source>
        <strain evidence="2">cv. Nisqually</strain>
    </source>
</reference>
<dbReference type="AlphaFoldDB" id="A0A2K1WRY5"/>
<accession>A0A2K1WRY5</accession>
<gene>
    <name evidence="1" type="ORF">POPTR_019G093500</name>
</gene>
<evidence type="ECO:0000313" key="1">
    <source>
        <dbReference type="EMBL" id="PNS91289.1"/>
    </source>
</evidence>
<dbReference type="Proteomes" id="UP000006729">
    <property type="component" value="Chromosome 19"/>
</dbReference>
<dbReference type="EMBL" id="CM009308">
    <property type="protein sequence ID" value="PNS91289.1"/>
    <property type="molecule type" value="Genomic_DNA"/>
</dbReference>
<keyword evidence="2" id="KW-1185">Reference proteome</keyword>
<proteinExistence type="predicted"/>
<name>A0A2K1WRY5_POPTR</name>
<protein>
    <submittedName>
        <fullName evidence="1">Uncharacterized protein</fullName>
    </submittedName>
</protein>
<dbReference type="InParanoid" id="A0A2K1WRY5"/>
<evidence type="ECO:0000313" key="2">
    <source>
        <dbReference type="Proteomes" id="UP000006729"/>
    </source>
</evidence>
<sequence>MTSFYQFSIIVEQDSQPVIIPVGKQKPFERAVLYFWLLRRILRPLLDQETNIFHGIVKHLKAGSTTTNKDSKRVRLMRRTGLLPLDETRVCKEIDD</sequence>